<evidence type="ECO:0000256" key="1">
    <source>
        <dbReference type="ARBA" id="ARBA00022723"/>
    </source>
</evidence>
<dbReference type="Pfam" id="PF00307">
    <property type="entry name" value="CH"/>
    <property type="match status" value="1"/>
</dbReference>
<dbReference type="SMART" id="SM00132">
    <property type="entry name" value="LIM"/>
    <property type="match status" value="1"/>
</dbReference>
<dbReference type="PANTHER" id="PTHR15551:SF3">
    <property type="entry name" value="LIM AND CALPONIN HOMOLOGY DOMAINS-CONTAINING PROTEIN 1"/>
    <property type="match status" value="1"/>
</dbReference>
<dbReference type="GeneTree" id="ENSGT00950000183159"/>
<evidence type="ECO:0000256" key="2">
    <source>
        <dbReference type="ARBA" id="ARBA00022833"/>
    </source>
</evidence>
<feature type="compositionally biased region" description="Basic and acidic residues" evidence="6">
    <location>
        <begin position="687"/>
        <end position="703"/>
    </location>
</feature>
<dbReference type="AlphaFoldDB" id="A0A2K5MEJ9"/>
<name>A0A2K5MEJ9_CERAT</name>
<dbReference type="FunFam" id="2.10.110.10:FF:000041">
    <property type="entry name" value="LIM and calponin homology domains 1"/>
    <property type="match status" value="1"/>
</dbReference>
<feature type="region of interest" description="Disordered" evidence="6">
    <location>
        <begin position="740"/>
        <end position="765"/>
    </location>
</feature>
<dbReference type="GO" id="GO:0051893">
    <property type="term" value="P:regulation of focal adhesion assembly"/>
    <property type="evidence" value="ECO:0007669"/>
    <property type="project" value="TreeGrafter"/>
</dbReference>
<gene>
    <name evidence="9" type="primary">LIMCH1</name>
</gene>
<feature type="compositionally biased region" description="Polar residues" evidence="6">
    <location>
        <begin position="932"/>
        <end position="951"/>
    </location>
</feature>
<dbReference type="GO" id="GO:0051496">
    <property type="term" value="P:positive regulation of stress fiber assembly"/>
    <property type="evidence" value="ECO:0007669"/>
    <property type="project" value="TreeGrafter"/>
</dbReference>
<dbReference type="GO" id="GO:0031032">
    <property type="term" value="P:actomyosin structure organization"/>
    <property type="evidence" value="ECO:0007669"/>
    <property type="project" value="InterPro"/>
</dbReference>
<feature type="compositionally biased region" description="Polar residues" evidence="6">
    <location>
        <begin position="740"/>
        <end position="762"/>
    </location>
</feature>
<dbReference type="CDD" id="cd21278">
    <property type="entry name" value="CH_LIMCH1"/>
    <property type="match status" value="1"/>
</dbReference>
<evidence type="ECO:0000313" key="9">
    <source>
        <dbReference type="Ensembl" id="ENSCATP00000023635.1"/>
    </source>
</evidence>
<dbReference type="GO" id="GO:0032034">
    <property type="term" value="F:myosin II head/neck binding"/>
    <property type="evidence" value="ECO:0007669"/>
    <property type="project" value="TreeGrafter"/>
</dbReference>
<dbReference type="PANTHER" id="PTHR15551">
    <property type="entry name" value="LIM DOMAIN ONLY 7"/>
    <property type="match status" value="1"/>
</dbReference>
<dbReference type="PROSITE" id="PS00478">
    <property type="entry name" value="LIM_DOMAIN_1"/>
    <property type="match status" value="1"/>
</dbReference>
<dbReference type="InterPro" id="IPR036872">
    <property type="entry name" value="CH_dom_sf"/>
</dbReference>
<dbReference type="PRINTS" id="PR00889">
    <property type="entry name" value="CALPONIN"/>
</dbReference>
<evidence type="ECO:0000256" key="5">
    <source>
        <dbReference type="SAM" id="Coils"/>
    </source>
</evidence>
<dbReference type="InterPro" id="IPR001997">
    <property type="entry name" value="Calponin/LIMCH1"/>
</dbReference>
<dbReference type="GeneID" id="105584820"/>
<dbReference type="InterPro" id="IPR003096">
    <property type="entry name" value="SM22_calponin"/>
</dbReference>
<feature type="compositionally biased region" description="Low complexity" evidence="6">
    <location>
        <begin position="204"/>
        <end position="213"/>
    </location>
</feature>
<feature type="domain" description="LIM zinc-binding" evidence="8">
    <location>
        <begin position="1011"/>
        <end position="1077"/>
    </location>
</feature>
<dbReference type="Proteomes" id="UP000233060">
    <property type="component" value="Unassembled WGS sequence"/>
</dbReference>
<keyword evidence="10" id="KW-1185">Reference proteome</keyword>
<dbReference type="Ensembl" id="ENSCATT00000047854.1">
    <property type="protein sequence ID" value="ENSCATP00000023635.1"/>
    <property type="gene ID" value="ENSCATG00000035343.1"/>
</dbReference>
<feature type="compositionally biased region" description="Low complexity" evidence="6">
    <location>
        <begin position="835"/>
        <end position="847"/>
    </location>
</feature>
<dbReference type="Gene3D" id="2.10.110.10">
    <property type="entry name" value="Cysteine Rich Protein"/>
    <property type="match status" value="1"/>
</dbReference>
<feature type="domain" description="Calponin-homology (CH)" evidence="7">
    <location>
        <begin position="21"/>
        <end position="125"/>
    </location>
</feature>
<evidence type="ECO:0000256" key="6">
    <source>
        <dbReference type="SAM" id="MobiDB-lite"/>
    </source>
</evidence>
<dbReference type="PROSITE" id="PS50021">
    <property type="entry name" value="CH"/>
    <property type="match status" value="1"/>
</dbReference>
<dbReference type="PRINTS" id="PR00888">
    <property type="entry name" value="SM22CALPONIN"/>
</dbReference>
<dbReference type="GO" id="GO:0010604">
    <property type="term" value="P:positive regulation of macromolecule metabolic process"/>
    <property type="evidence" value="ECO:0007669"/>
    <property type="project" value="UniProtKB-ARBA"/>
</dbReference>
<dbReference type="Bgee" id="ENSCATG00000035343">
    <property type="expression patterns" value="Expressed in spleen and 12 other cell types or tissues"/>
</dbReference>
<dbReference type="SUPFAM" id="SSF47576">
    <property type="entry name" value="Calponin-homology domain, CH-domain"/>
    <property type="match status" value="1"/>
</dbReference>
<feature type="region of interest" description="Disordered" evidence="6">
    <location>
        <begin position="185"/>
        <end position="326"/>
    </location>
</feature>
<protein>
    <submittedName>
        <fullName evidence="9">LIM and calponin homology domains 1</fullName>
    </submittedName>
</protein>
<dbReference type="Gene3D" id="1.10.418.10">
    <property type="entry name" value="Calponin-like domain"/>
    <property type="match status" value="1"/>
</dbReference>
<keyword evidence="1 4" id="KW-0479">Metal-binding</keyword>
<keyword evidence="5" id="KW-0175">Coiled coil</keyword>
<feature type="coiled-coil region" evidence="5">
    <location>
        <begin position="782"/>
        <end position="823"/>
    </location>
</feature>
<dbReference type="InterPro" id="IPR031865">
    <property type="entry name" value="DUF4757"/>
</dbReference>
<keyword evidence="3 4" id="KW-0440">LIM domain</keyword>
<feature type="compositionally biased region" description="Basic and acidic residues" evidence="6">
    <location>
        <begin position="883"/>
        <end position="897"/>
    </location>
</feature>
<dbReference type="RefSeq" id="XP_011913241.1">
    <property type="nucleotide sequence ID" value="XM_012057851.1"/>
</dbReference>
<evidence type="ECO:0000313" key="10">
    <source>
        <dbReference type="Proteomes" id="UP000233060"/>
    </source>
</evidence>
<feature type="coiled-coil region" evidence="5">
    <location>
        <begin position="354"/>
        <end position="439"/>
    </location>
</feature>
<dbReference type="CDD" id="cd08368">
    <property type="entry name" value="LIM"/>
    <property type="match status" value="1"/>
</dbReference>
<evidence type="ECO:0000256" key="3">
    <source>
        <dbReference type="ARBA" id="ARBA00023038"/>
    </source>
</evidence>
<evidence type="ECO:0000259" key="7">
    <source>
        <dbReference type="PROSITE" id="PS50021"/>
    </source>
</evidence>
<feature type="region of interest" description="Disordered" evidence="6">
    <location>
        <begin position="617"/>
        <end position="704"/>
    </location>
</feature>
<dbReference type="FunFam" id="1.10.418.10:FF:000038">
    <property type="entry name" value="LIM and calponin homology domains-containing protein 1"/>
    <property type="match status" value="1"/>
</dbReference>
<dbReference type="Pfam" id="PF15949">
    <property type="entry name" value="DUF4757"/>
    <property type="match status" value="1"/>
</dbReference>
<keyword evidence="2 4" id="KW-0862">Zinc</keyword>
<proteinExistence type="predicted"/>
<dbReference type="GO" id="GO:0080090">
    <property type="term" value="P:regulation of primary metabolic process"/>
    <property type="evidence" value="ECO:0007669"/>
    <property type="project" value="UniProtKB-ARBA"/>
</dbReference>
<organism evidence="9 10">
    <name type="scientific">Cercocebus atys</name>
    <name type="common">Sooty mangabey</name>
    <name type="synonym">Cercocebus torquatus atys</name>
    <dbReference type="NCBI Taxonomy" id="9531"/>
    <lineage>
        <taxon>Eukaryota</taxon>
        <taxon>Metazoa</taxon>
        <taxon>Chordata</taxon>
        <taxon>Craniata</taxon>
        <taxon>Vertebrata</taxon>
        <taxon>Euteleostomi</taxon>
        <taxon>Mammalia</taxon>
        <taxon>Eutheria</taxon>
        <taxon>Euarchontoglires</taxon>
        <taxon>Primates</taxon>
        <taxon>Haplorrhini</taxon>
        <taxon>Catarrhini</taxon>
        <taxon>Cercopithecidae</taxon>
        <taxon>Cercopithecinae</taxon>
        <taxon>Cercocebus</taxon>
    </lineage>
</organism>
<feature type="compositionally biased region" description="Polar residues" evidence="6">
    <location>
        <begin position="621"/>
        <end position="630"/>
    </location>
</feature>
<dbReference type="GO" id="GO:0003779">
    <property type="term" value="F:actin binding"/>
    <property type="evidence" value="ECO:0007669"/>
    <property type="project" value="InterPro"/>
</dbReference>
<dbReference type="InterPro" id="IPR001781">
    <property type="entry name" value="Znf_LIM"/>
</dbReference>
<feature type="compositionally biased region" description="Polar residues" evidence="6">
    <location>
        <begin position="269"/>
        <end position="278"/>
    </location>
</feature>
<dbReference type="Pfam" id="PF00412">
    <property type="entry name" value="LIM"/>
    <property type="match status" value="1"/>
</dbReference>
<dbReference type="PROSITE" id="PS50023">
    <property type="entry name" value="LIM_DOMAIN_2"/>
    <property type="match status" value="1"/>
</dbReference>
<evidence type="ECO:0000259" key="8">
    <source>
        <dbReference type="PROSITE" id="PS50023"/>
    </source>
</evidence>
<dbReference type="GO" id="GO:0001725">
    <property type="term" value="C:stress fiber"/>
    <property type="evidence" value="ECO:0007669"/>
    <property type="project" value="TreeGrafter"/>
</dbReference>
<accession>A0A2K5MEJ9</accession>
<dbReference type="GO" id="GO:0046872">
    <property type="term" value="F:metal ion binding"/>
    <property type="evidence" value="ECO:0007669"/>
    <property type="project" value="UniProtKB-KW"/>
</dbReference>
<feature type="compositionally biased region" description="Polar residues" evidence="6">
    <location>
        <begin position="657"/>
        <end position="670"/>
    </location>
</feature>
<reference evidence="9" key="2">
    <citation type="submission" date="2025-09" db="UniProtKB">
        <authorList>
            <consortium name="Ensembl"/>
        </authorList>
    </citation>
    <scope>IDENTIFICATION</scope>
</reference>
<feature type="region of interest" description="Disordered" evidence="6">
    <location>
        <begin position="832"/>
        <end position="1008"/>
    </location>
</feature>
<dbReference type="CTD" id="22998"/>
<dbReference type="SMART" id="SM00033">
    <property type="entry name" value="CH"/>
    <property type="match status" value="1"/>
</dbReference>
<dbReference type="InterPro" id="IPR001715">
    <property type="entry name" value="CH_dom"/>
</dbReference>
<reference evidence="9" key="1">
    <citation type="submission" date="2025-08" db="UniProtKB">
        <authorList>
            <consortium name="Ensembl"/>
        </authorList>
    </citation>
    <scope>IDENTIFICATION</scope>
</reference>
<sequence>MACPALGLEALQPLQPEPPPEPAFSEAQKWIEQVTGRSFGDKDFRTGLENGILLCELLNAIKPGLVKKINRLPTPIAGLDNIILFLRGCKELGLKESQLFDPSDLQDTSNRVTVKSLDYSRKLKNVLVTIYWLGKAANSCTSYSGTTLNLKEFEGLLTQMRKETDDIESPKRSIRDSGYIDCWDSERSDSLSPPRHGRDDSFDSLDSFGSRSRQTPSPDVVLRGSSDGRGSDSESDLPHRKLPDVKKDDMSARRTSHGEPKSVVPFNQYLPNKSNQTAYVPAPLRKKKAEREEYRKSWSTATSPLGGERPFRYGPRTPVSDDAESTSMFDMRCEEEATVQPHSRARQEQLQLINNQLREEDDKWQDDLARWKSRRRSVSQDLIKKEEERKKMEKLLAGEDGTSERRKSIKTYREIVQEKERRERELHEAYKNARSQEEAEGILQQYIERFTISEAVLERLEMPKILERSHSTEPNLSSFLNDPNPMKYLRQQSLPPPKFTATVETTITRASVLDTSMSAGSGSPSKTVTPKAVPMLTPKPYSQPKNSQEILKTFKVDGKVSVNGETVHREEEKERECPTVAPAHSLTKSQMFEGVARVHGSPLELKQDNTSIEINIKKPNSVPQELTATTEKTEPNSQEDENDGGKPRKGNIELASSEPQHFTTTVTRCSPTVAFVEFPPSPQLKNDVPEEKEQKKPENEMSGKVELVLSQKVVKPKSPEPEATLTFPFLDKMPETNQLHLPNLNSQVDSPSSEKSPVTTPQFKFWAWDPEEERRRQEKWQQEQERLLQERYQKEQDKLKEEWEKAQKEVEEEERRYYEEERKIIEDTVVPFTVSSSSADQLSTSSSVTEGNGTMNKIDLGNCQDEKQDRRWKKSFQGDDSDLLLKTRESDRLEEKGSLTQGALAHSGNPVSKGVHEDHQLDTEAGAPRCGTNPQLAQDPSQNQQVSNPMHSSEDVKPKTLPLDKSINHQIESPSERRKKSPREHFQAGPFSPCSPTPPGQSPNRSISGKKLCSSCGLPLGKGAAMIIETLNLYFHIQCFRCGICKGQLGDAVSGTDVRIRNGLLNCNDCYMRSRSAGQPTTL</sequence>
<feature type="compositionally biased region" description="Basic and acidic residues" evidence="6">
    <location>
        <begin position="229"/>
        <end position="260"/>
    </location>
</feature>
<evidence type="ECO:0000256" key="4">
    <source>
        <dbReference type="PROSITE-ProRule" id="PRU00125"/>
    </source>
</evidence>